<dbReference type="RefSeq" id="WP_204057220.1">
    <property type="nucleotide sequence ID" value="NZ_BAAAGP010000004.1"/>
</dbReference>
<name>A0ABQ4FY68_9ACTN</name>
<gene>
    <name evidence="1" type="ORF">Mco01_27200</name>
</gene>
<dbReference type="InterPro" id="IPR003615">
    <property type="entry name" value="HNH_nuc"/>
</dbReference>
<evidence type="ECO:0008006" key="3">
    <source>
        <dbReference type="Google" id="ProtNLM"/>
    </source>
</evidence>
<evidence type="ECO:0000313" key="2">
    <source>
        <dbReference type="Proteomes" id="UP000603904"/>
    </source>
</evidence>
<sequence length="168" mass="19154">MRKYTYTPELLAEAAAVSSSIADVLRYLGIPWSGGTHAHISRRLKHFDIDTSHFLGQAHQRGRRSPRRHLPEDVLVVMAPGSPREKPTKLRRALREVGVPYHCADCRIGATWQGRPLTLHIDHINGNWLDNRKENLRFLCPNCHSQTENFAGKGKRQGAVVQRQRPRL</sequence>
<keyword evidence="2" id="KW-1185">Reference proteome</keyword>
<reference evidence="1 2" key="1">
    <citation type="submission" date="2021-01" db="EMBL/GenBank/DDBJ databases">
        <title>Whole genome shotgun sequence of Microbispora corallina NBRC 16416.</title>
        <authorList>
            <person name="Komaki H."/>
            <person name="Tamura T."/>
        </authorList>
    </citation>
    <scope>NUCLEOTIDE SEQUENCE [LARGE SCALE GENOMIC DNA]</scope>
    <source>
        <strain evidence="1 2">NBRC 16416</strain>
    </source>
</reference>
<proteinExistence type="predicted"/>
<organism evidence="1 2">
    <name type="scientific">Microbispora corallina</name>
    <dbReference type="NCBI Taxonomy" id="83302"/>
    <lineage>
        <taxon>Bacteria</taxon>
        <taxon>Bacillati</taxon>
        <taxon>Actinomycetota</taxon>
        <taxon>Actinomycetes</taxon>
        <taxon>Streptosporangiales</taxon>
        <taxon>Streptosporangiaceae</taxon>
        <taxon>Microbispora</taxon>
    </lineage>
</organism>
<dbReference type="CDD" id="cd00085">
    <property type="entry name" value="HNHc"/>
    <property type="match status" value="1"/>
</dbReference>
<dbReference type="Proteomes" id="UP000603904">
    <property type="component" value="Unassembled WGS sequence"/>
</dbReference>
<protein>
    <recommendedName>
        <fullName evidence="3">HNH endonuclease</fullName>
    </recommendedName>
</protein>
<evidence type="ECO:0000313" key="1">
    <source>
        <dbReference type="EMBL" id="GIH39720.1"/>
    </source>
</evidence>
<dbReference type="EMBL" id="BOOC01000010">
    <property type="protein sequence ID" value="GIH39720.1"/>
    <property type="molecule type" value="Genomic_DNA"/>
</dbReference>
<accession>A0ABQ4FY68</accession>
<comment type="caution">
    <text evidence="1">The sequence shown here is derived from an EMBL/GenBank/DDBJ whole genome shotgun (WGS) entry which is preliminary data.</text>
</comment>